<reference evidence="1 2" key="1">
    <citation type="journal article" date="2013" name="PLoS Genet.">
        <title>Comparative genome structure, secondary metabolite, and effector coding capacity across Cochliobolus pathogens.</title>
        <authorList>
            <person name="Condon B.J."/>
            <person name="Leng Y."/>
            <person name="Wu D."/>
            <person name="Bushley K.E."/>
            <person name="Ohm R.A."/>
            <person name="Otillar R."/>
            <person name="Martin J."/>
            <person name="Schackwitz W."/>
            <person name="Grimwood J."/>
            <person name="MohdZainudin N."/>
            <person name="Xue C."/>
            <person name="Wang R."/>
            <person name="Manning V.A."/>
            <person name="Dhillon B."/>
            <person name="Tu Z.J."/>
            <person name="Steffenson B.J."/>
            <person name="Salamov A."/>
            <person name="Sun H."/>
            <person name="Lowry S."/>
            <person name="LaButti K."/>
            <person name="Han J."/>
            <person name="Copeland A."/>
            <person name="Lindquist E."/>
            <person name="Barry K."/>
            <person name="Schmutz J."/>
            <person name="Baker S.E."/>
            <person name="Ciuffetti L.M."/>
            <person name="Grigoriev I.V."/>
            <person name="Zhong S."/>
            <person name="Turgeon B.G."/>
        </authorList>
    </citation>
    <scope>NUCLEOTIDE SEQUENCE [LARGE SCALE GENOMIC DNA]</scope>
    <source>
        <strain evidence="1 2">ATCC 44560</strain>
    </source>
</reference>
<protein>
    <submittedName>
        <fullName evidence="1">Uncharacterized protein</fullName>
    </submittedName>
</protein>
<gene>
    <name evidence="1" type="ORF">COCMIDRAFT_107634</name>
</gene>
<proteinExistence type="predicted"/>
<dbReference type="AlphaFoldDB" id="W6YTF5"/>
<name>W6YTF5_COCMI</name>
<dbReference type="RefSeq" id="XP_007692596.1">
    <property type="nucleotide sequence ID" value="XM_007694406.1"/>
</dbReference>
<dbReference type="KEGG" id="bor:COCMIDRAFT_107634"/>
<keyword evidence="2" id="KW-1185">Reference proteome</keyword>
<feature type="non-terminal residue" evidence="1">
    <location>
        <position position="1"/>
    </location>
</feature>
<dbReference type="GeneID" id="19119088"/>
<dbReference type="EMBL" id="KI964133">
    <property type="protein sequence ID" value="EUC40880.1"/>
    <property type="molecule type" value="Genomic_DNA"/>
</dbReference>
<evidence type="ECO:0000313" key="1">
    <source>
        <dbReference type="EMBL" id="EUC40880.1"/>
    </source>
</evidence>
<organism evidence="1 2">
    <name type="scientific">Bipolaris oryzae ATCC 44560</name>
    <dbReference type="NCBI Taxonomy" id="930090"/>
    <lineage>
        <taxon>Eukaryota</taxon>
        <taxon>Fungi</taxon>
        <taxon>Dikarya</taxon>
        <taxon>Ascomycota</taxon>
        <taxon>Pezizomycotina</taxon>
        <taxon>Dothideomycetes</taxon>
        <taxon>Pleosporomycetidae</taxon>
        <taxon>Pleosporales</taxon>
        <taxon>Pleosporineae</taxon>
        <taxon>Pleosporaceae</taxon>
        <taxon>Bipolaris</taxon>
    </lineage>
</organism>
<sequence>WVAVETLRRVWIADLSGTNKGGKRLFKCCLDILGTPIYHWSFSTHFSTVTIVEFLYNLNSL</sequence>
<dbReference type="Proteomes" id="UP000054032">
    <property type="component" value="Unassembled WGS sequence"/>
</dbReference>
<dbReference type="HOGENOM" id="CLU_2928855_0_0_1"/>
<evidence type="ECO:0000313" key="2">
    <source>
        <dbReference type="Proteomes" id="UP000054032"/>
    </source>
</evidence>
<accession>W6YTF5</accession>